<evidence type="ECO:0000256" key="1">
    <source>
        <dbReference type="ARBA" id="ARBA00022614"/>
    </source>
</evidence>
<dbReference type="Proteomes" id="UP001527925">
    <property type="component" value="Unassembled WGS sequence"/>
</dbReference>
<name>A0ABR4N9J4_9FUNG</name>
<dbReference type="Gene3D" id="2.30.30.190">
    <property type="entry name" value="CAP Gly-rich-like domain"/>
    <property type="match status" value="1"/>
</dbReference>
<reference evidence="4 5" key="1">
    <citation type="submission" date="2023-09" db="EMBL/GenBank/DDBJ databases">
        <title>Pangenome analysis of Batrachochytrium dendrobatidis and related Chytrids.</title>
        <authorList>
            <person name="Yacoub M.N."/>
            <person name="Stajich J.E."/>
            <person name="James T.Y."/>
        </authorList>
    </citation>
    <scope>NUCLEOTIDE SEQUENCE [LARGE SCALE GENOMIC DNA]</scope>
    <source>
        <strain evidence="4 5">JEL0888</strain>
    </source>
</reference>
<dbReference type="EMBL" id="JADGIZ020000018">
    <property type="protein sequence ID" value="KAL2916129.1"/>
    <property type="molecule type" value="Genomic_DNA"/>
</dbReference>
<dbReference type="SMART" id="SM01052">
    <property type="entry name" value="CAP_GLY"/>
    <property type="match status" value="1"/>
</dbReference>
<dbReference type="InterPro" id="IPR036859">
    <property type="entry name" value="CAP-Gly_dom_sf"/>
</dbReference>
<dbReference type="SUPFAM" id="SSF74924">
    <property type="entry name" value="Cap-Gly domain"/>
    <property type="match status" value="1"/>
</dbReference>
<comment type="caution">
    <text evidence="4">The sequence shown here is derived from an EMBL/GenBank/DDBJ whole genome shotgun (WGS) entry which is preliminary data.</text>
</comment>
<evidence type="ECO:0000313" key="4">
    <source>
        <dbReference type="EMBL" id="KAL2916129.1"/>
    </source>
</evidence>
<dbReference type="SUPFAM" id="SSF52047">
    <property type="entry name" value="RNI-like"/>
    <property type="match status" value="1"/>
</dbReference>
<keyword evidence="1" id="KW-0433">Leucine-rich repeat</keyword>
<protein>
    <recommendedName>
        <fullName evidence="3">CAP-Gly domain-containing protein</fullName>
    </recommendedName>
</protein>
<dbReference type="Pfam" id="PF01302">
    <property type="entry name" value="CAP_GLY"/>
    <property type="match status" value="1"/>
</dbReference>
<dbReference type="Gene3D" id="3.80.10.10">
    <property type="entry name" value="Ribonuclease Inhibitor"/>
    <property type="match status" value="3"/>
</dbReference>
<dbReference type="PANTHER" id="PTHR18849">
    <property type="entry name" value="LEUCINE RICH REPEAT PROTEIN"/>
    <property type="match status" value="1"/>
</dbReference>
<feature type="domain" description="CAP-Gly" evidence="3">
    <location>
        <begin position="37"/>
        <end position="81"/>
    </location>
</feature>
<dbReference type="InterPro" id="IPR000938">
    <property type="entry name" value="CAP-Gly_domain"/>
</dbReference>
<dbReference type="PROSITE" id="PS51450">
    <property type="entry name" value="LRR"/>
    <property type="match status" value="3"/>
</dbReference>
<dbReference type="Gene3D" id="3.10.20.90">
    <property type="entry name" value="Phosphatidylinositol 3-kinase Catalytic Subunit, Chain A, domain 1"/>
    <property type="match status" value="1"/>
</dbReference>
<gene>
    <name evidence="4" type="ORF">HK105_204220</name>
</gene>
<dbReference type="InterPro" id="IPR001611">
    <property type="entry name" value="Leu-rich_rpt"/>
</dbReference>
<dbReference type="InterPro" id="IPR003591">
    <property type="entry name" value="Leu-rich_rpt_typical-subtyp"/>
</dbReference>
<sequence>MTTSATIGGSELTTGAVSLVGRRVAIDGLIATVRYQGPIHGKAGEWLGLEWDDVCRGKHSGEFQGRRYFATEQPGAGSFVAAAKTRVETGRTFLEALRERYLADQPADGKVALGSDGSTVAVETVGWDKIKRKQSKLETVSVVGLPAQMISTAGSDDDIELLRTLGASIEDLDLSRNLLESWSEVARLAGVLPSLESLRLSSSRLTIPDDGVLAPPDAFAKLRRVTLMNSLLTWDSVARIEPWLPNLEELHIGLNRISRIGSASSSDGSTLVCGFLNLQVLNLEGNCIDSWDEVLNLRRLPKLRSLNLPENKIAAITQLPKDTSEDASPFQHLTTLNLSTNLISEWVSVHALNSFPSLQDLRIKRNPVIDENDKNAFWIIIARVARVTMVSGSQLSARDRLNAELFYLNDCAQMIQSIQAGKPVRGGPKTMDEFERLNPRYPELCRIHGTPDVAPASITSNALKDRLLELHLVHVPTGKRISKRIPSTMNVRKLRALLIRLFAGGSGSVASLRIEWVRATKSGDAQESQQASSALSMAPGTGTLSTLVTANTNRQELDDDVKELQFYGVESGDTLEIFDQ</sequence>
<evidence type="ECO:0000259" key="3">
    <source>
        <dbReference type="PROSITE" id="PS50245"/>
    </source>
</evidence>
<accession>A0ABR4N9J4</accession>
<dbReference type="SMART" id="SM00369">
    <property type="entry name" value="LRR_TYP"/>
    <property type="match status" value="5"/>
</dbReference>
<evidence type="ECO:0000313" key="5">
    <source>
        <dbReference type="Proteomes" id="UP001527925"/>
    </source>
</evidence>
<keyword evidence="2" id="KW-0677">Repeat</keyword>
<dbReference type="PROSITE" id="PS50245">
    <property type="entry name" value="CAP_GLY_2"/>
    <property type="match status" value="1"/>
</dbReference>
<dbReference type="PANTHER" id="PTHR18849:SF0">
    <property type="entry name" value="CILIA- AND FLAGELLA-ASSOCIATED PROTEIN 410-RELATED"/>
    <property type="match status" value="1"/>
</dbReference>
<dbReference type="InterPro" id="IPR032675">
    <property type="entry name" value="LRR_dom_sf"/>
</dbReference>
<organism evidence="4 5">
    <name type="scientific">Polyrhizophydium stewartii</name>
    <dbReference type="NCBI Taxonomy" id="2732419"/>
    <lineage>
        <taxon>Eukaryota</taxon>
        <taxon>Fungi</taxon>
        <taxon>Fungi incertae sedis</taxon>
        <taxon>Chytridiomycota</taxon>
        <taxon>Chytridiomycota incertae sedis</taxon>
        <taxon>Chytridiomycetes</taxon>
        <taxon>Rhizophydiales</taxon>
        <taxon>Rhizophydiales incertae sedis</taxon>
        <taxon>Polyrhizophydium</taxon>
    </lineage>
</organism>
<proteinExistence type="predicted"/>
<keyword evidence="5" id="KW-1185">Reference proteome</keyword>
<evidence type="ECO:0000256" key="2">
    <source>
        <dbReference type="ARBA" id="ARBA00022737"/>
    </source>
</evidence>